<feature type="region of interest" description="Disordered" evidence="3">
    <location>
        <begin position="29"/>
        <end position="48"/>
    </location>
</feature>
<dbReference type="InterPro" id="IPR013088">
    <property type="entry name" value="Znf_NHR/GATA"/>
</dbReference>
<dbReference type="GO" id="GO:0007283">
    <property type="term" value="P:spermatogenesis"/>
    <property type="evidence" value="ECO:0007669"/>
    <property type="project" value="TreeGrafter"/>
</dbReference>
<feature type="region of interest" description="Disordered" evidence="3">
    <location>
        <begin position="496"/>
        <end position="536"/>
    </location>
</feature>
<dbReference type="PROSITE" id="PS50114">
    <property type="entry name" value="GATA_ZN_FINGER_2"/>
    <property type="match status" value="1"/>
</dbReference>
<dbReference type="Proteomes" id="UP000886611">
    <property type="component" value="Unassembled WGS sequence"/>
</dbReference>
<keyword evidence="1" id="KW-0539">Nucleus</keyword>
<feature type="compositionally biased region" description="Polar residues" evidence="3">
    <location>
        <begin position="34"/>
        <end position="48"/>
    </location>
</feature>
<dbReference type="GO" id="GO:0008270">
    <property type="term" value="F:zinc ion binding"/>
    <property type="evidence" value="ECO:0007669"/>
    <property type="project" value="UniProtKB-KW"/>
</dbReference>
<keyword evidence="2" id="KW-0863">Zinc-finger</keyword>
<dbReference type="PANTHER" id="PTHR47341">
    <property type="entry name" value="GATA-TYPE ZINC FINGER PROTEIN 1"/>
    <property type="match status" value="1"/>
</dbReference>
<dbReference type="Gene3D" id="3.30.50.10">
    <property type="entry name" value="Erythroid Transcription Factor GATA-1, subunit A"/>
    <property type="match status" value="1"/>
</dbReference>
<keyword evidence="2" id="KW-0862">Zinc</keyword>
<evidence type="ECO:0000256" key="1">
    <source>
        <dbReference type="ARBA" id="ARBA00023242"/>
    </source>
</evidence>
<feature type="non-terminal residue" evidence="5">
    <location>
        <position position="1"/>
    </location>
</feature>
<organism evidence="5 6">
    <name type="scientific">Polypterus senegalus</name>
    <name type="common">Senegal bichir</name>
    <dbReference type="NCBI Taxonomy" id="55291"/>
    <lineage>
        <taxon>Eukaryota</taxon>
        <taxon>Metazoa</taxon>
        <taxon>Chordata</taxon>
        <taxon>Craniata</taxon>
        <taxon>Vertebrata</taxon>
        <taxon>Euteleostomi</taxon>
        <taxon>Actinopterygii</taxon>
        <taxon>Polypteriformes</taxon>
        <taxon>Polypteridae</taxon>
        <taxon>Polypterus</taxon>
    </lineage>
</organism>
<feature type="domain" description="GATA-type" evidence="4">
    <location>
        <begin position="610"/>
        <end position="642"/>
    </location>
</feature>
<dbReference type="GO" id="GO:0048599">
    <property type="term" value="P:oocyte development"/>
    <property type="evidence" value="ECO:0007669"/>
    <property type="project" value="TreeGrafter"/>
</dbReference>
<feature type="non-terminal residue" evidence="5">
    <location>
        <position position="670"/>
    </location>
</feature>
<comment type="caution">
    <text evidence="5">The sequence shown here is derived from an EMBL/GenBank/DDBJ whole genome shotgun (WGS) entry which is preliminary data.</text>
</comment>
<dbReference type="InterPro" id="IPR053116">
    <property type="entry name" value="GATA-type_Znf_Regulator"/>
</dbReference>
<keyword evidence="6" id="KW-1185">Reference proteome</keyword>
<dbReference type="InterPro" id="IPR000679">
    <property type="entry name" value="Znf_GATA"/>
</dbReference>
<evidence type="ECO:0000256" key="2">
    <source>
        <dbReference type="PROSITE-ProRule" id="PRU00094"/>
    </source>
</evidence>
<dbReference type="SUPFAM" id="SSF57716">
    <property type="entry name" value="Glucocorticoid receptor-like (DNA-binding domain)"/>
    <property type="match status" value="1"/>
</dbReference>
<feature type="compositionally biased region" description="Basic residues" evidence="3">
    <location>
        <begin position="516"/>
        <end position="525"/>
    </location>
</feature>
<dbReference type="AlphaFoldDB" id="A0A8X7XTE7"/>
<evidence type="ECO:0000259" key="4">
    <source>
        <dbReference type="PROSITE" id="PS50114"/>
    </source>
</evidence>
<dbReference type="GO" id="GO:0005634">
    <property type="term" value="C:nucleus"/>
    <property type="evidence" value="ECO:0007669"/>
    <property type="project" value="TreeGrafter"/>
</dbReference>
<dbReference type="SMART" id="SM00401">
    <property type="entry name" value="ZnF_GATA"/>
    <property type="match status" value="1"/>
</dbReference>
<reference evidence="5 6" key="1">
    <citation type="journal article" date="2021" name="Cell">
        <title>Tracing the genetic footprints of vertebrate landing in non-teleost ray-finned fishes.</title>
        <authorList>
            <person name="Bi X."/>
            <person name="Wang K."/>
            <person name="Yang L."/>
            <person name="Pan H."/>
            <person name="Jiang H."/>
            <person name="Wei Q."/>
            <person name="Fang M."/>
            <person name="Yu H."/>
            <person name="Zhu C."/>
            <person name="Cai Y."/>
            <person name="He Y."/>
            <person name="Gan X."/>
            <person name="Zeng H."/>
            <person name="Yu D."/>
            <person name="Zhu Y."/>
            <person name="Jiang H."/>
            <person name="Qiu Q."/>
            <person name="Yang H."/>
            <person name="Zhang Y.E."/>
            <person name="Wang W."/>
            <person name="Zhu M."/>
            <person name="He S."/>
            <person name="Zhang G."/>
        </authorList>
    </citation>
    <scope>NUCLEOTIDE SEQUENCE [LARGE SCALE GENOMIC DNA]</scope>
    <source>
        <strain evidence="5">Bchr_013</strain>
    </source>
</reference>
<dbReference type="GO" id="GO:0043565">
    <property type="term" value="F:sequence-specific DNA binding"/>
    <property type="evidence" value="ECO:0007669"/>
    <property type="project" value="InterPro"/>
</dbReference>
<sequence>MQIKQFNYPINARPLVLFSRTRRQRRRALAGQERISQTAGKDTESNPISFNIMEDGAEGEPFASDQPPDFSVLKELLFPACLETDCSWSAMSSKLSKPPPQQHYTINERAGHAPPSELDCRQISRLQPAGRVHGVPAARHSESNRSSEGVAGRCSDSMDRPFGVPSQECPEGPYPSTAPQTAILYFLQETTKLVPPVTASKCVASIDGSPFGNARQPQAQYPPADFCTPVDQPGTWCGPQPAVYSGSIRLVPRLDGCSSLDVMSLISLQCNRLMNSESFVDGVLQPLGNSDQINGAKAGITSEAISGSFGMAMDKGTKEMPKLGCVGHLCPPVHDMGSAKVAQCKESSNVSHSVDNKFLPGGTKVGTYSVGTLAVGTKEAEGKEFTLGHNNELPVGRQSATMKNTCGVTASKGTINILKQMEGTLSKRGHAGGCTEDTPHKGECHTTHSTSQTKLDFNSNELCFSAKGALQDPGGSGLISHSGVPVAGVEQDVLTKVGNQPPGQKESGAPGEGSSRPRKQRKQQKPMKSAKSWDPDFRGVTITMQMVPSSESPDNYQLLITPQYSAELLNLTKKTRGSKARLAADSGRTSSSEEDGYPLCPNSKEEAACCVQSKVCASCSTRKTPLWRDAEDGTPLCNACGIRSQQKMMKCAHDERFQDEQQPPPVGLTL</sequence>
<dbReference type="GO" id="GO:0006357">
    <property type="term" value="P:regulation of transcription by RNA polymerase II"/>
    <property type="evidence" value="ECO:0007669"/>
    <property type="project" value="TreeGrafter"/>
</dbReference>
<proteinExistence type="predicted"/>
<evidence type="ECO:0000313" key="5">
    <source>
        <dbReference type="EMBL" id="KAG2470687.1"/>
    </source>
</evidence>
<name>A0A8X7XTE7_POLSE</name>
<dbReference type="Pfam" id="PF00320">
    <property type="entry name" value="GATA"/>
    <property type="match status" value="1"/>
</dbReference>
<dbReference type="CDD" id="cd00202">
    <property type="entry name" value="ZnF_GATA"/>
    <property type="match status" value="1"/>
</dbReference>
<gene>
    <name evidence="5" type="primary">Zglp1</name>
    <name evidence="5" type="ORF">GTO96_0005906</name>
</gene>
<feature type="region of interest" description="Disordered" evidence="3">
    <location>
        <begin position="135"/>
        <end position="157"/>
    </location>
</feature>
<keyword evidence="2" id="KW-0479">Metal-binding</keyword>
<evidence type="ECO:0000256" key="3">
    <source>
        <dbReference type="SAM" id="MobiDB-lite"/>
    </source>
</evidence>
<dbReference type="PANTHER" id="PTHR47341:SF1">
    <property type="entry name" value="GATA-TYPE ZINC FINGER PROTEIN 1"/>
    <property type="match status" value="1"/>
</dbReference>
<accession>A0A8X7XTE7</accession>
<protein>
    <submittedName>
        <fullName evidence="5">ZGLP1 protein</fullName>
    </submittedName>
</protein>
<dbReference type="EMBL" id="JAATIS010000094">
    <property type="protein sequence ID" value="KAG2470687.1"/>
    <property type="molecule type" value="Genomic_DNA"/>
</dbReference>
<evidence type="ECO:0000313" key="6">
    <source>
        <dbReference type="Proteomes" id="UP000886611"/>
    </source>
</evidence>